<dbReference type="Proteomes" id="UP001142393">
    <property type="component" value="Unassembled WGS sequence"/>
</dbReference>
<accession>A0A9W8P009</accession>
<protein>
    <submittedName>
        <fullName evidence="2">Uncharacterized protein</fullName>
    </submittedName>
</protein>
<feature type="region of interest" description="Disordered" evidence="1">
    <location>
        <begin position="69"/>
        <end position="93"/>
    </location>
</feature>
<sequence>MSHVFGRFQRVDSWLGQIIWGERGKTLLDALLCSSSTDSPRNAAKARVKDSTGRAQKRHFGAQRLNLAANRGTTGRSGANDPGSTLDSVKTNGPTRSISDIKLAHARQHSPNTDNQITGYIPAPIRISPCTPKSKMRLSKLFEDSSGSGPRRLKPSKVLQALDTCERMSQTKYLGIVALIWSYPSNCFESRYGQGSFATRSSRSF</sequence>
<reference evidence="2 3" key="1">
    <citation type="journal article" date="2023" name="Proc. Natl. Acad. Sci. U.S.A.">
        <title>A global phylogenomic analysis of the shiitake genus Lentinula.</title>
        <authorList>
            <person name="Sierra-Patev S."/>
            <person name="Min B."/>
            <person name="Naranjo-Ortiz M."/>
            <person name="Looney B."/>
            <person name="Konkel Z."/>
            <person name="Slot J.C."/>
            <person name="Sakamoto Y."/>
            <person name="Steenwyk J.L."/>
            <person name="Rokas A."/>
            <person name="Carro J."/>
            <person name="Camarero S."/>
            <person name="Ferreira P."/>
            <person name="Molpeceres G."/>
            <person name="Ruiz-Duenas F.J."/>
            <person name="Serrano A."/>
            <person name="Henrissat B."/>
            <person name="Drula E."/>
            <person name="Hughes K.W."/>
            <person name="Mata J.L."/>
            <person name="Ishikawa N.K."/>
            <person name="Vargas-Isla R."/>
            <person name="Ushijima S."/>
            <person name="Smith C.A."/>
            <person name="Donoghue J."/>
            <person name="Ahrendt S."/>
            <person name="Andreopoulos W."/>
            <person name="He G."/>
            <person name="LaButti K."/>
            <person name="Lipzen A."/>
            <person name="Ng V."/>
            <person name="Riley R."/>
            <person name="Sandor L."/>
            <person name="Barry K."/>
            <person name="Martinez A.T."/>
            <person name="Xiao Y."/>
            <person name="Gibbons J.G."/>
            <person name="Terashima K."/>
            <person name="Grigoriev I.V."/>
            <person name="Hibbett D."/>
        </authorList>
    </citation>
    <scope>NUCLEOTIDE SEQUENCE [LARGE SCALE GENOMIC DNA]</scope>
    <source>
        <strain evidence="2 3">TFB7810</strain>
    </source>
</reference>
<gene>
    <name evidence="2" type="ORF">DFH05DRAFT_1157808</name>
</gene>
<evidence type="ECO:0000313" key="3">
    <source>
        <dbReference type="Proteomes" id="UP001142393"/>
    </source>
</evidence>
<organism evidence="2 3">
    <name type="scientific">Lentinula detonsa</name>
    <dbReference type="NCBI Taxonomy" id="2804962"/>
    <lineage>
        <taxon>Eukaryota</taxon>
        <taxon>Fungi</taxon>
        <taxon>Dikarya</taxon>
        <taxon>Basidiomycota</taxon>
        <taxon>Agaricomycotina</taxon>
        <taxon>Agaricomycetes</taxon>
        <taxon>Agaricomycetidae</taxon>
        <taxon>Agaricales</taxon>
        <taxon>Marasmiineae</taxon>
        <taxon>Omphalotaceae</taxon>
        <taxon>Lentinula</taxon>
    </lineage>
</organism>
<dbReference type="AlphaFoldDB" id="A0A9W8P009"/>
<name>A0A9W8P009_9AGAR</name>
<dbReference type="EMBL" id="JANVFU010000007">
    <property type="protein sequence ID" value="KAJ3744167.1"/>
    <property type="molecule type" value="Genomic_DNA"/>
</dbReference>
<keyword evidence="3" id="KW-1185">Reference proteome</keyword>
<comment type="caution">
    <text evidence="2">The sequence shown here is derived from an EMBL/GenBank/DDBJ whole genome shotgun (WGS) entry which is preliminary data.</text>
</comment>
<evidence type="ECO:0000256" key="1">
    <source>
        <dbReference type="SAM" id="MobiDB-lite"/>
    </source>
</evidence>
<feature type="region of interest" description="Disordered" evidence="1">
    <location>
        <begin position="37"/>
        <end position="56"/>
    </location>
</feature>
<proteinExistence type="predicted"/>
<evidence type="ECO:0000313" key="2">
    <source>
        <dbReference type="EMBL" id="KAJ3744167.1"/>
    </source>
</evidence>
<feature type="compositionally biased region" description="Polar residues" evidence="1">
    <location>
        <begin position="71"/>
        <end position="93"/>
    </location>
</feature>